<keyword evidence="3" id="KW-1185">Reference proteome</keyword>
<name>A0A8K0JQG8_9TREE</name>
<evidence type="ECO:0000313" key="2">
    <source>
        <dbReference type="EMBL" id="KAG7571071.1"/>
    </source>
</evidence>
<accession>A0A8K0JQG8</accession>
<sequence>MAPLGTDILLLGRYLASSSRSGHRGRESRYSTYSYPDEDQYSTYCPRPSACRVRNGARTHHEPRRRKHRRTRPVTSPPFATRDNYQEQQYRESAEPRSPRPAKPHSQYAHDDSYASGRVSPASSHEDFEGEETHQYEDHFLCLLCRNNGKALYRIKDRRNTTETRGLPYFVFYDPQTHRILPPDTDRGPSEERATDGHACDDHFDVLSRAALQHGWNEEAPTPRKMDYSTMFQCLVYMDMLIDPFGSGESIDLKYGRTCILTAPGVMFRYIEFSRWRSRIYRCTAQKSRYKPRRCPVPVGSQAGLVAPSKNVAERTFRAV</sequence>
<feature type="compositionally biased region" description="Basic and acidic residues" evidence="1">
    <location>
        <begin position="89"/>
        <end position="98"/>
    </location>
</feature>
<proteinExistence type="predicted"/>
<dbReference type="AlphaFoldDB" id="A0A8K0JQG8"/>
<feature type="region of interest" description="Disordered" evidence="1">
    <location>
        <begin position="17"/>
        <end position="131"/>
    </location>
</feature>
<organism evidence="2 3">
    <name type="scientific">Filobasidium floriforme</name>
    <dbReference type="NCBI Taxonomy" id="5210"/>
    <lineage>
        <taxon>Eukaryota</taxon>
        <taxon>Fungi</taxon>
        <taxon>Dikarya</taxon>
        <taxon>Basidiomycota</taxon>
        <taxon>Agaricomycotina</taxon>
        <taxon>Tremellomycetes</taxon>
        <taxon>Filobasidiales</taxon>
        <taxon>Filobasidiaceae</taxon>
        <taxon>Filobasidium</taxon>
    </lineage>
</organism>
<reference evidence="2" key="1">
    <citation type="submission" date="2020-04" db="EMBL/GenBank/DDBJ databases">
        <title>Analysis of mating type loci in Filobasidium floriforme.</title>
        <authorList>
            <person name="Nowrousian M."/>
        </authorList>
    </citation>
    <scope>NUCLEOTIDE SEQUENCE</scope>
    <source>
        <strain evidence="2">CBS 6242</strain>
    </source>
</reference>
<protein>
    <submittedName>
        <fullName evidence="2">Uncharacterized protein</fullName>
    </submittedName>
</protein>
<evidence type="ECO:0000313" key="3">
    <source>
        <dbReference type="Proteomes" id="UP000812966"/>
    </source>
</evidence>
<comment type="caution">
    <text evidence="2">The sequence shown here is derived from an EMBL/GenBank/DDBJ whole genome shotgun (WGS) entry which is preliminary data.</text>
</comment>
<feature type="compositionally biased region" description="Basic residues" evidence="1">
    <location>
        <begin position="55"/>
        <end position="72"/>
    </location>
</feature>
<dbReference type="EMBL" id="JABELV010000012">
    <property type="protein sequence ID" value="KAG7571071.1"/>
    <property type="molecule type" value="Genomic_DNA"/>
</dbReference>
<dbReference type="Proteomes" id="UP000812966">
    <property type="component" value="Unassembled WGS sequence"/>
</dbReference>
<gene>
    <name evidence="2" type="ORF">FFLO_01035</name>
</gene>
<evidence type="ECO:0000256" key="1">
    <source>
        <dbReference type="SAM" id="MobiDB-lite"/>
    </source>
</evidence>